<name>A0A812L4T5_9DINO</name>
<gene>
    <name evidence="1" type="primary">NPHP3</name>
    <name evidence="1" type="ORF">SNAT2548_LOCUS10931</name>
</gene>
<dbReference type="EMBL" id="CAJNDS010000942">
    <property type="protein sequence ID" value="CAE7241541.1"/>
    <property type="molecule type" value="Genomic_DNA"/>
</dbReference>
<dbReference type="Gene3D" id="1.25.40.10">
    <property type="entry name" value="Tetratricopeptide repeat domain"/>
    <property type="match status" value="1"/>
</dbReference>
<comment type="caution">
    <text evidence="1">The sequence shown here is derived from an EMBL/GenBank/DDBJ whole genome shotgun (WGS) entry which is preliminary data.</text>
</comment>
<evidence type="ECO:0000313" key="1">
    <source>
        <dbReference type="EMBL" id="CAE7241541.1"/>
    </source>
</evidence>
<organism evidence="1 2">
    <name type="scientific">Symbiodinium natans</name>
    <dbReference type="NCBI Taxonomy" id="878477"/>
    <lineage>
        <taxon>Eukaryota</taxon>
        <taxon>Sar</taxon>
        <taxon>Alveolata</taxon>
        <taxon>Dinophyceae</taxon>
        <taxon>Suessiales</taxon>
        <taxon>Symbiodiniaceae</taxon>
        <taxon>Symbiodinium</taxon>
    </lineage>
</organism>
<keyword evidence="2" id="KW-1185">Reference proteome</keyword>
<proteinExistence type="predicted"/>
<dbReference type="InterPro" id="IPR011990">
    <property type="entry name" value="TPR-like_helical_dom_sf"/>
</dbReference>
<dbReference type="OrthoDB" id="3038484at2759"/>
<evidence type="ECO:0000313" key="2">
    <source>
        <dbReference type="Proteomes" id="UP000604046"/>
    </source>
</evidence>
<dbReference type="AlphaFoldDB" id="A0A812L4T5"/>
<dbReference type="Proteomes" id="UP000604046">
    <property type="component" value="Unassembled WGS sequence"/>
</dbReference>
<dbReference type="Pfam" id="PF13424">
    <property type="entry name" value="TPR_12"/>
    <property type="match status" value="1"/>
</dbReference>
<accession>A0A812L4T5</accession>
<reference evidence="1" key="1">
    <citation type="submission" date="2021-02" db="EMBL/GenBank/DDBJ databases">
        <authorList>
            <person name="Dougan E. K."/>
            <person name="Rhodes N."/>
            <person name="Thang M."/>
            <person name="Chan C."/>
        </authorList>
    </citation>
    <scope>NUCLEOTIDE SEQUENCE</scope>
</reference>
<dbReference type="SUPFAM" id="SSF48452">
    <property type="entry name" value="TPR-like"/>
    <property type="match status" value="1"/>
</dbReference>
<feature type="non-terminal residue" evidence="1">
    <location>
        <position position="105"/>
    </location>
</feature>
<sequence>MMQALSRRGRLRHRGRANLGNAHPQTLRTMFNLAKLLAHASHLDEAERLFREALEQCLAIYGVANKETVNSANHLARFLQERGDQAKLEKFVQEFQQLQLQHRME</sequence>
<protein>
    <submittedName>
        <fullName evidence="1">NPHP3 protein</fullName>
    </submittedName>
</protein>